<evidence type="ECO:0008006" key="3">
    <source>
        <dbReference type="Google" id="ProtNLM"/>
    </source>
</evidence>
<evidence type="ECO:0000313" key="2">
    <source>
        <dbReference type="Proteomes" id="UP000321933"/>
    </source>
</evidence>
<dbReference type="Proteomes" id="UP000321933">
    <property type="component" value="Unassembled WGS sequence"/>
</dbReference>
<name>A0A5C8ZQN6_9GAMM</name>
<gene>
    <name evidence="1" type="ORF">FVW59_16625</name>
</gene>
<accession>A0A5C8ZQN6</accession>
<dbReference type="Gene3D" id="3.40.50.20">
    <property type="match status" value="1"/>
</dbReference>
<comment type="caution">
    <text evidence="1">The sequence shown here is derived from an EMBL/GenBank/DDBJ whole genome shotgun (WGS) entry which is preliminary data.</text>
</comment>
<dbReference type="OrthoDB" id="5372487at2"/>
<dbReference type="SUPFAM" id="SSF56059">
    <property type="entry name" value="Glutathione synthetase ATP-binding domain-like"/>
    <property type="match status" value="1"/>
</dbReference>
<dbReference type="RefSeq" id="WP_148065499.1">
    <property type="nucleotide sequence ID" value="NZ_VRYZ01000008.1"/>
</dbReference>
<proteinExistence type="predicted"/>
<reference evidence="1 2" key="1">
    <citation type="submission" date="2019-08" db="EMBL/GenBank/DDBJ databases">
        <title>Parahaliea maris sp. nov., isolated from the surface seawater.</title>
        <authorList>
            <person name="Liu Y."/>
        </authorList>
    </citation>
    <scope>NUCLEOTIDE SEQUENCE [LARGE SCALE GENOMIC DNA]</scope>
    <source>
        <strain evidence="1 2">S2-26</strain>
    </source>
</reference>
<dbReference type="Gene3D" id="3.30.470.20">
    <property type="entry name" value="ATP-grasp fold, B domain"/>
    <property type="match status" value="1"/>
</dbReference>
<organism evidence="1 2">
    <name type="scientific">Parahaliea aestuarii</name>
    <dbReference type="NCBI Taxonomy" id="1852021"/>
    <lineage>
        <taxon>Bacteria</taxon>
        <taxon>Pseudomonadati</taxon>
        <taxon>Pseudomonadota</taxon>
        <taxon>Gammaproteobacteria</taxon>
        <taxon>Cellvibrionales</taxon>
        <taxon>Halieaceae</taxon>
        <taxon>Parahaliea</taxon>
    </lineage>
</organism>
<evidence type="ECO:0000313" key="1">
    <source>
        <dbReference type="EMBL" id="TXS89641.1"/>
    </source>
</evidence>
<sequence length="422" mass="46500">MANVLVPESHTRAGLGVIRSLGAAGHNVHACSSRSDALGFVSAYASSRVVHPPYGDETYIDWLRGYLRDHAIGVIIPSSNFLLAVEAHFDEFLAYLPLSADRQRVFDCLDKAFIASFFSTCDGAGQFRQTQPPHVILTDAMDTGGALPPQGEHGYYLKGCHLRSANGERSDKGALLHIEQSGAVAGAAAEILQDYECVLVQQGCTGRQVCVGVLRWQGEARLLSTVEDCHEEPHSNGTMSRRRTARHEAIEADALLRLEALNWEGVAMLEYRLDAATGRFFLIEINFRYWQYLNLDLRAGADFPALQVACYLGQVPSLDGGAVMRSTPGLIGRDTWPGEVACLVNQLRRPGVRWYNKVVLLLEMLSYSLRPGVHNDLLTRSDPRPYFANLFRFIRAEIGNLGRKSGRLLGRVDRNPDTGSTG</sequence>
<dbReference type="AlphaFoldDB" id="A0A5C8ZQN6"/>
<keyword evidence="2" id="KW-1185">Reference proteome</keyword>
<protein>
    <recommendedName>
        <fullName evidence="3">ATP-grasp domain-containing protein</fullName>
    </recommendedName>
</protein>
<dbReference type="EMBL" id="VRYZ01000008">
    <property type="protein sequence ID" value="TXS89641.1"/>
    <property type="molecule type" value="Genomic_DNA"/>
</dbReference>